<keyword evidence="1" id="KW-1133">Transmembrane helix</keyword>
<feature type="transmembrane region" description="Helical" evidence="1">
    <location>
        <begin position="62"/>
        <end position="84"/>
    </location>
</feature>
<dbReference type="GeneID" id="27984856"/>
<evidence type="ECO:0000313" key="2">
    <source>
        <dbReference type="EMBL" id="ANI25547.1"/>
    </source>
</evidence>
<dbReference type="InterPro" id="IPR010004">
    <property type="entry name" value="Uncharacterised_Ycf66"/>
</dbReference>
<evidence type="ECO:0000256" key="1">
    <source>
        <dbReference type="SAM" id="Phobius"/>
    </source>
</evidence>
<dbReference type="RefSeq" id="YP_009258531.1">
    <property type="nucleotide sequence ID" value="NC_030356.1"/>
</dbReference>
<dbReference type="AlphaFoldDB" id="A0A191T588"/>
<protein>
    <submittedName>
        <fullName evidence="2">Hypothetical chloroplast RF66</fullName>
    </submittedName>
</protein>
<gene>
    <name evidence="2" type="primary">ycf66</name>
</gene>
<keyword evidence="1" id="KW-0812">Transmembrane</keyword>
<accession>A0A191T588</accession>
<sequence>MIHLELGPSTIVGVGLSVVGLLLYYLKINRPDVSRDYDLLFSSIGLLCGGILIFQGWRLDPILLLCQILSCGTAIFFIGESVWLRKTIQIYSKPNIYDLTIQKSNIVFDYEKQIIQYLYDRKLSLYNITIPHWEQIDYTAPIEYYEVDSGFLNSNINIYFID</sequence>
<dbReference type="Pfam" id="PF07444">
    <property type="entry name" value="Ycf66_N"/>
    <property type="match status" value="1"/>
</dbReference>
<feature type="transmembrane region" description="Helical" evidence="1">
    <location>
        <begin position="6"/>
        <end position="25"/>
    </location>
</feature>
<keyword evidence="2" id="KW-0150">Chloroplast</keyword>
<keyword evidence="2" id="KW-0934">Plastid</keyword>
<feature type="transmembrane region" description="Helical" evidence="1">
    <location>
        <begin position="37"/>
        <end position="56"/>
    </location>
</feature>
<proteinExistence type="predicted"/>
<keyword evidence="1" id="KW-0472">Membrane</keyword>
<organism evidence="2">
    <name type="scientific">Netrium digitus</name>
    <dbReference type="NCBI Taxonomy" id="43946"/>
    <lineage>
        <taxon>Eukaryota</taxon>
        <taxon>Viridiplantae</taxon>
        <taxon>Streptophyta</taxon>
        <taxon>Zygnematophyceae</taxon>
        <taxon>Zygnematophycidae</taxon>
        <taxon>Zygnematales</taxon>
        <taxon>Zygnemataceae</taxon>
        <taxon>Netrium</taxon>
    </lineage>
</organism>
<reference evidence="2" key="1">
    <citation type="journal article" date="2016" name="Front. Plant Sci.">
        <title>Comparative Chloroplast Genome Analyses of Streptophyte Green Algae Uncover Major Structural Alterations in the Klebsormidiophyceae, Coleochaetophyceae and Zygnematophyceae.</title>
        <authorList>
            <person name="Lemieux C."/>
            <person name="Otis C."/>
            <person name="Turmel M."/>
        </authorList>
    </citation>
    <scope>NUCLEOTIDE SEQUENCE</scope>
</reference>
<name>A0A191T588_9VIRI</name>
<geneLocation type="chloroplast" evidence="2"/>
<dbReference type="EMBL" id="KU646491">
    <property type="protein sequence ID" value="ANI25547.1"/>
    <property type="molecule type" value="Genomic_DNA"/>
</dbReference>